<dbReference type="Gene3D" id="3.40.50.410">
    <property type="entry name" value="von Willebrand factor, type A domain"/>
    <property type="match status" value="1"/>
</dbReference>
<dbReference type="Pfam" id="PF07584">
    <property type="entry name" value="BatA"/>
    <property type="match status" value="1"/>
</dbReference>
<comment type="caution">
    <text evidence="7">The sequence shown here is derived from an EMBL/GenBank/DDBJ whole genome shotgun (WGS) entry which is preliminary data.</text>
</comment>
<evidence type="ECO:0000313" key="8">
    <source>
        <dbReference type="Proteomes" id="UP000823636"/>
    </source>
</evidence>
<evidence type="ECO:0000256" key="4">
    <source>
        <dbReference type="ARBA" id="ARBA00023136"/>
    </source>
</evidence>
<dbReference type="EMBL" id="JADIMW010000053">
    <property type="protein sequence ID" value="MBO8438243.1"/>
    <property type="molecule type" value="Genomic_DNA"/>
</dbReference>
<dbReference type="InterPro" id="IPR036465">
    <property type="entry name" value="vWFA_dom_sf"/>
</dbReference>
<keyword evidence="2 5" id="KW-0812">Transmembrane</keyword>
<evidence type="ECO:0000313" key="7">
    <source>
        <dbReference type="EMBL" id="MBO8438243.1"/>
    </source>
</evidence>
<evidence type="ECO:0000256" key="2">
    <source>
        <dbReference type="ARBA" id="ARBA00022692"/>
    </source>
</evidence>
<feature type="transmembrane region" description="Helical" evidence="5">
    <location>
        <begin position="6"/>
        <end position="26"/>
    </location>
</feature>
<proteinExistence type="predicted"/>
<keyword evidence="4 5" id="KW-0472">Membrane</keyword>
<protein>
    <submittedName>
        <fullName evidence="7">VWA domain-containing protein</fullName>
    </submittedName>
</protein>
<dbReference type="InterPro" id="IPR050768">
    <property type="entry name" value="UPF0353/GerABKA_families"/>
</dbReference>
<keyword evidence="3 5" id="KW-1133">Transmembrane helix</keyword>
<feature type="transmembrane region" description="Helical" evidence="5">
    <location>
        <begin position="56"/>
        <end position="74"/>
    </location>
</feature>
<organism evidence="7 8">
    <name type="scientific">Candidatus Caccoplasma merdipullorum</name>
    <dbReference type="NCBI Taxonomy" id="2840718"/>
    <lineage>
        <taxon>Bacteria</taxon>
        <taxon>Pseudomonadati</taxon>
        <taxon>Bacteroidota</taxon>
        <taxon>Bacteroidia</taxon>
        <taxon>Bacteroidales</taxon>
        <taxon>Bacteroidaceae</taxon>
        <taxon>Bacteroidaceae incertae sedis</taxon>
        <taxon>Candidatus Caccoplasma</taxon>
    </lineage>
</organism>
<dbReference type="InterPro" id="IPR024163">
    <property type="entry name" value="Aerotolerance_reg_N"/>
</dbReference>
<reference evidence="7" key="1">
    <citation type="submission" date="2020-10" db="EMBL/GenBank/DDBJ databases">
        <authorList>
            <person name="Gilroy R."/>
        </authorList>
    </citation>
    <scope>NUCLEOTIDE SEQUENCE</scope>
    <source>
        <strain evidence="7">G3-4614</strain>
    </source>
</reference>
<accession>A0A9D9E368</accession>
<sequence>MFRFANPQYLYLLIIVPLIWGLYLYGEYRRRRNLKKFGKEDVLSPLMPDISRYRPGLKFFLLQLAFILLILVIARPQMGSKLETVKKQGVEIEIVLDVSNSMMARDVSPSRLDKAKMMLSKLVDELSNDKIGLIVFAGDAYTQLPITSDFVSAKMFLSSIDTKMVPSQGTAIGRAINLAANSFTQDESADKAIIVITDAENHEDDAVGAAKEAASRGIRVDVVGIGTPSGSPIPINGSTSNFYKDKDGNVVITKLNESLGQEIAQAGSGIYVSADNTNRALRALTAEVRKMKKSDVESKVYSEYEEQFQILALIAFLLIMADMFILDGKSKFTRRVNFFTDK</sequence>
<dbReference type="AlphaFoldDB" id="A0A9D9E368"/>
<dbReference type="Pfam" id="PF13519">
    <property type="entry name" value="VWA_2"/>
    <property type="match status" value="1"/>
</dbReference>
<dbReference type="PROSITE" id="PS50234">
    <property type="entry name" value="VWFA"/>
    <property type="match status" value="1"/>
</dbReference>
<dbReference type="PANTHER" id="PTHR22550:SF5">
    <property type="entry name" value="LEUCINE ZIPPER PROTEIN 4"/>
    <property type="match status" value="1"/>
</dbReference>
<gene>
    <name evidence="7" type="ORF">IAC54_05020</name>
</gene>
<keyword evidence="1" id="KW-1003">Cell membrane</keyword>
<dbReference type="SMART" id="SM00327">
    <property type="entry name" value="VWA"/>
    <property type="match status" value="1"/>
</dbReference>
<evidence type="ECO:0000256" key="5">
    <source>
        <dbReference type="SAM" id="Phobius"/>
    </source>
</evidence>
<feature type="domain" description="VWFA" evidence="6">
    <location>
        <begin position="91"/>
        <end position="263"/>
    </location>
</feature>
<reference evidence="7" key="2">
    <citation type="journal article" date="2021" name="PeerJ">
        <title>Extensive microbial diversity within the chicken gut microbiome revealed by metagenomics and culture.</title>
        <authorList>
            <person name="Gilroy R."/>
            <person name="Ravi A."/>
            <person name="Getino M."/>
            <person name="Pursley I."/>
            <person name="Horton D.L."/>
            <person name="Alikhan N.F."/>
            <person name="Baker D."/>
            <person name="Gharbi K."/>
            <person name="Hall N."/>
            <person name="Watson M."/>
            <person name="Adriaenssens E.M."/>
            <person name="Foster-Nyarko E."/>
            <person name="Jarju S."/>
            <person name="Secka A."/>
            <person name="Antonio M."/>
            <person name="Oren A."/>
            <person name="Chaudhuri R.R."/>
            <person name="La Ragione R."/>
            <person name="Hildebrand F."/>
            <person name="Pallen M.J."/>
        </authorList>
    </citation>
    <scope>NUCLEOTIDE SEQUENCE</scope>
    <source>
        <strain evidence="7">G3-4614</strain>
    </source>
</reference>
<evidence type="ECO:0000259" key="6">
    <source>
        <dbReference type="PROSITE" id="PS50234"/>
    </source>
</evidence>
<evidence type="ECO:0000256" key="1">
    <source>
        <dbReference type="ARBA" id="ARBA00022475"/>
    </source>
</evidence>
<dbReference type="InterPro" id="IPR002035">
    <property type="entry name" value="VWF_A"/>
</dbReference>
<dbReference type="PANTHER" id="PTHR22550">
    <property type="entry name" value="SPORE GERMINATION PROTEIN"/>
    <property type="match status" value="1"/>
</dbReference>
<evidence type="ECO:0000256" key="3">
    <source>
        <dbReference type="ARBA" id="ARBA00022989"/>
    </source>
</evidence>
<dbReference type="Proteomes" id="UP000823636">
    <property type="component" value="Unassembled WGS sequence"/>
</dbReference>
<feature type="transmembrane region" description="Helical" evidence="5">
    <location>
        <begin position="308"/>
        <end position="326"/>
    </location>
</feature>
<name>A0A9D9E368_9BACT</name>
<dbReference type="SUPFAM" id="SSF53300">
    <property type="entry name" value="vWA-like"/>
    <property type="match status" value="1"/>
</dbReference>